<reference evidence="1 2" key="1">
    <citation type="submission" date="2019-01" db="EMBL/GenBank/DDBJ databases">
        <authorList>
            <person name="Ferrante I. M."/>
        </authorList>
    </citation>
    <scope>NUCLEOTIDE SEQUENCE [LARGE SCALE GENOMIC DNA]</scope>
    <source>
        <strain evidence="1 2">B856</strain>
    </source>
</reference>
<proteinExistence type="predicted"/>
<sequence length="66" mass="7602">MQLSTLCDASMTKMLSMLTEASIRSETQSLLILNLHSRIWHKSKNVCLGSERSKGQERQIRRSKPR</sequence>
<evidence type="ECO:0000313" key="1">
    <source>
        <dbReference type="EMBL" id="VEU42600.1"/>
    </source>
</evidence>
<dbReference type="EMBL" id="CAACVS010000458">
    <property type="protein sequence ID" value="VEU42600.1"/>
    <property type="molecule type" value="Genomic_DNA"/>
</dbReference>
<dbReference type="Proteomes" id="UP000291116">
    <property type="component" value="Unassembled WGS sequence"/>
</dbReference>
<evidence type="ECO:0000313" key="2">
    <source>
        <dbReference type="Proteomes" id="UP000291116"/>
    </source>
</evidence>
<dbReference type="AlphaFoldDB" id="A0A448ZKN6"/>
<protein>
    <submittedName>
        <fullName evidence="1">Uncharacterized protein</fullName>
    </submittedName>
</protein>
<accession>A0A448ZKN6</accession>
<name>A0A448ZKN6_9STRA</name>
<keyword evidence="2" id="KW-1185">Reference proteome</keyword>
<organism evidence="1 2">
    <name type="scientific">Pseudo-nitzschia multistriata</name>
    <dbReference type="NCBI Taxonomy" id="183589"/>
    <lineage>
        <taxon>Eukaryota</taxon>
        <taxon>Sar</taxon>
        <taxon>Stramenopiles</taxon>
        <taxon>Ochrophyta</taxon>
        <taxon>Bacillariophyta</taxon>
        <taxon>Bacillariophyceae</taxon>
        <taxon>Bacillariophycidae</taxon>
        <taxon>Bacillariales</taxon>
        <taxon>Bacillariaceae</taxon>
        <taxon>Pseudo-nitzschia</taxon>
    </lineage>
</organism>
<gene>
    <name evidence="1" type="ORF">PSNMU_V1.4_AUG-EV-PASAV3_0095740</name>
</gene>